<dbReference type="Pfam" id="PF13590">
    <property type="entry name" value="DUF4136"/>
    <property type="match status" value="1"/>
</dbReference>
<sequence length="222" mass="25875">METKRLDLIKYFLISMLATLTLTSCENDTKYVSDLDTVITFYDSEYDYSERKTYSLPSEVLFFDVDEDGEDYSEPVDEKYASVILETIKDEMDKIGYTQVDSTDSPELVLTPYTYKTLHESYFNNWWGYWGWYPGWYPGFGPIWGPWYPYPIYSYYSYESGTVIIDMFDNRPAQYEEDKIPAVWSAAIRGLLYGSPSTSRIESTIQNAFMQSPYLGTESVSN</sequence>
<gene>
    <name evidence="2" type="ORF">BC781_101133</name>
</gene>
<evidence type="ECO:0000313" key="2">
    <source>
        <dbReference type="EMBL" id="PWJ43787.1"/>
    </source>
</evidence>
<comment type="caution">
    <text evidence="2">The sequence shown here is derived from an EMBL/GenBank/DDBJ whole genome shotgun (WGS) entry which is preliminary data.</text>
</comment>
<dbReference type="OrthoDB" id="677831at2"/>
<feature type="domain" description="DUF4136" evidence="1">
    <location>
        <begin position="40"/>
        <end position="214"/>
    </location>
</feature>
<dbReference type="AlphaFoldDB" id="A0A316A265"/>
<dbReference type="InterPro" id="IPR025411">
    <property type="entry name" value="DUF4136"/>
</dbReference>
<evidence type="ECO:0000313" key="3">
    <source>
        <dbReference type="Proteomes" id="UP000245535"/>
    </source>
</evidence>
<keyword evidence="3" id="KW-1185">Reference proteome</keyword>
<dbReference type="EMBL" id="QGDO01000001">
    <property type="protein sequence ID" value="PWJ43787.1"/>
    <property type="molecule type" value="Genomic_DNA"/>
</dbReference>
<name>A0A316A265_SEDFL</name>
<dbReference type="Gene3D" id="3.30.160.670">
    <property type="match status" value="1"/>
</dbReference>
<organism evidence="2 3">
    <name type="scientific">Sediminitomix flava</name>
    <dbReference type="NCBI Taxonomy" id="379075"/>
    <lineage>
        <taxon>Bacteria</taxon>
        <taxon>Pseudomonadati</taxon>
        <taxon>Bacteroidota</taxon>
        <taxon>Cytophagia</taxon>
        <taxon>Cytophagales</taxon>
        <taxon>Flammeovirgaceae</taxon>
        <taxon>Sediminitomix</taxon>
    </lineage>
</organism>
<evidence type="ECO:0000259" key="1">
    <source>
        <dbReference type="Pfam" id="PF13590"/>
    </source>
</evidence>
<dbReference type="RefSeq" id="WP_109615324.1">
    <property type="nucleotide sequence ID" value="NZ_QGDO01000001.1"/>
</dbReference>
<protein>
    <submittedName>
        <fullName evidence="2">Uncharacterized protein DUF4136</fullName>
    </submittedName>
</protein>
<dbReference type="PROSITE" id="PS51257">
    <property type="entry name" value="PROKAR_LIPOPROTEIN"/>
    <property type="match status" value="1"/>
</dbReference>
<dbReference type="Proteomes" id="UP000245535">
    <property type="component" value="Unassembled WGS sequence"/>
</dbReference>
<accession>A0A316A265</accession>
<proteinExistence type="predicted"/>
<reference evidence="2 3" key="1">
    <citation type="submission" date="2018-03" db="EMBL/GenBank/DDBJ databases">
        <title>Genomic Encyclopedia of Archaeal and Bacterial Type Strains, Phase II (KMG-II): from individual species to whole genera.</title>
        <authorList>
            <person name="Goeker M."/>
        </authorList>
    </citation>
    <scope>NUCLEOTIDE SEQUENCE [LARGE SCALE GENOMIC DNA]</scope>
    <source>
        <strain evidence="2 3">DSM 28229</strain>
    </source>
</reference>